<dbReference type="EMBL" id="BPLQ01014147">
    <property type="protein sequence ID" value="GIY77607.1"/>
    <property type="molecule type" value="Genomic_DNA"/>
</dbReference>
<organism evidence="1 2">
    <name type="scientific">Caerostris darwini</name>
    <dbReference type="NCBI Taxonomy" id="1538125"/>
    <lineage>
        <taxon>Eukaryota</taxon>
        <taxon>Metazoa</taxon>
        <taxon>Ecdysozoa</taxon>
        <taxon>Arthropoda</taxon>
        <taxon>Chelicerata</taxon>
        <taxon>Arachnida</taxon>
        <taxon>Araneae</taxon>
        <taxon>Araneomorphae</taxon>
        <taxon>Entelegynae</taxon>
        <taxon>Araneoidea</taxon>
        <taxon>Araneidae</taxon>
        <taxon>Caerostris</taxon>
    </lineage>
</organism>
<protein>
    <submittedName>
        <fullName evidence="1">Speckle-type POZ protein B</fullName>
    </submittedName>
</protein>
<comment type="caution">
    <text evidence="1">The sequence shown here is derived from an EMBL/GenBank/DDBJ whole genome shotgun (WGS) entry which is preliminary data.</text>
</comment>
<dbReference type="Proteomes" id="UP001054837">
    <property type="component" value="Unassembled WGS sequence"/>
</dbReference>
<proteinExistence type="predicted"/>
<dbReference type="AlphaFoldDB" id="A0AAV4W4I7"/>
<keyword evidence="2" id="KW-1185">Reference proteome</keyword>
<evidence type="ECO:0000313" key="2">
    <source>
        <dbReference type="Proteomes" id="UP001054837"/>
    </source>
</evidence>
<sequence length="369" mass="41795">MEKTKWCLLLYPIPHLNLEDGLLLGLQRMSDCKGPRSIKIDCEFALLIADGFVSRQCNVTEQEVFKNECVRSFTRNYGISADELEKSVPNGNLTFRIKMWKCSGEINNVGYCTARTHIGVEKKFSIWSIGNFSTLQKGKELTCRINSTLNDKLIVTLKLSVIGDDETLQVNIIPSDCAVESRYFSIKFSVLDSNGDTVTCGEAEAVFHYFAKESECLLTLTKKEIMKNKCQYLGDDVLSLLYHCNFSTGIVYQEIENTNYGWIPSKTANACLPDLKLAENTTATTNPSASSVLKRDIELMLHENVLCDVKLQSGAETFPAHCFRDYVVEIRRLNQIYRSNDLDSCLYKWMCSVVLKLFYSTPKMTLVID</sequence>
<evidence type="ECO:0000313" key="1">
    <source>
        <dbReference type="EMBL" id="GIY77607.1"/>
    </source>
</evidence>
<gene>
    <name evidence="1" type="primary">spop-b_1</name>
    <name evidence="1" type="ORF">CDAR_206731</name>
</gene>
<name>A0AAV4W4I7_9ARAC</name>
<reference evidence="1 2" key="1">
    <citation type="submission" date="2021-06" db="EMBL/GenBank/DDBJ databases">
        <title>Caerostris darwini draft genome.</title>
        <authorList>
            <person name="Kono N."/>
            <person name="Arakawa K."/>
        </authorList>
    </citation>
    <scope>NUCLEOTIDE SEQUENCE [LARGE SCALE GENOMIC DNA]</scope>
</reference>
<accession>A0AAV4W4I7</accession>